<dbReference type="Gene3D" id="3.40.190.10">
    <property type="entry name" value="Periplasmic binding protein-like II"/>
    <property type="match status" value="2"/>
</dbReference>
<organism evidence="3 4">
    <name type="scientific">Sedimenticola thiotaurini</name>
    <dbReference type="NCBI Taxonomy" id="1543721"/>
    <lineage>
        <taxon>Bacteria</taxon>
        <taxon>Pseudomonadati</taxon>
        <taxon>Pseudomonadota</taxon>
        <taxon>Gammaproteobacteria</taxon>
        <taxon>Chromatiales</taxon>
        <taxon>Sedimenticolaceae</taxon>
        <taxon>Sedimenticola</taxon>
    </lineage>
</organism>
<evidence type="ECO:0000313" key="4">
    <source>
        <dbReference type="Proteomes" id="UP000317355"/>
    </source>
</evidence>
<evidence type="ECO:0000313" key="3">
    <source>
        <dbReference type="EMBL" id="TVT56665.1"/>
    </source>
</evidence>
<feature type="chain" id="PRO_5022220896" evidence="1">
    <location>
        <begin position="22"/>
        <end position="324"/>
    </location>
</feature>
<dbReference type="PANTHER" id="PTHR30024:SF48">
    <property type="entry name" value="ABC TRANSPORTER SUBSTRATE-BINDING PROTEIN"/>
    <property type="match status" value="1"/>
</dbReference>
<dbReference type="Pfam" id="PF09084">
    <property type="entry name" value="NMT1"/>
    <property type="match status" value="1"/>
</dbReference>
<dbReference type="SUPFAM" id="SSF53850">
    <property type="entry name" value="Periplasmic binding protein-like II"/>
    <property type="match status" value="1"/>
</dbReference>
<accession>A0A558D6M3</accession>
<comment type="caution">
    <text evidence="3">The sequence shown here is derived from an EMBL/GenBank/DDBJ whole genome shotgun (WGS) entry which is preliminary data.</text>
</comment>
<feature type="domain" description="SsuA/THI5-like" evidence="2">
    <location>
        <begin position="51"/>
        <end position="251"/>
    </location>
</feature>
<dbReference type="EMBL" id="VMRY01000020">
    <property type="protein sequence ID" value="TVT56665.1"/>
    <property type="molecule type" value="Genomic_DNA"/>
</dbReference>
<gene>
    <name evidence="3" type="ORF">FHK82_07140</name>
</gene>
<dbReference type="AlphaFoldDB" id="A0A558D6M3"/>
<protein>
    <submittedName>
        <fullName evidence="3">ABC transporter substrate-binding protein</fullName>
    </submittedName>
</protein>
<evidence type="ECO:0000259" key="2">
    <source>
        <dbReference type="Pfam" id="PF09084"/>
    </source>
</evidence>
<sequence length="324" mass="35798">MQRFATLLLLVSLLLTANAWSVTPTIRVGVLKFGTVNWELQIIKAYKLDQAEGFNLEIVPYAGKLATTTALHGGAVDVIVNDWVWVSRQRSEGRAYSFIPYSRMNGALMVAPNSGIKTLADLQGKTLGIAGGPIDKNWLLIRAFAQKKYNINLAKSVNPIYAAPPLLASKLENGELDAVITFWHYAAELETKGFKRLIGVTDVLTQLGMDRDVPMIGYVFSSDMADTKSLLVQAFSRASRKAKQILRTQPEAWEIVKPMMRAKSEKIYQALKVGFSQSIPSHWGVEERSQAAMLFQILADLGGKKLVGKVSVLDHGTFIADVHY</sequence>
<dbReference type="Proteomes" id="UP000317355">
    <property type="component" value="Unassembled WGS sequence"/>
</dbReference>
<proteinExistence type="predicted"/>
<dbReference type="PANTHER" id="PTHR30024">
    <property type="entry name" value="ALIPHATIC SULFONATES-BINDING PROTEIN-RELATED"/>
    <property type="match status" value="1"/>
</dbReference>
<evidence type="ECO:0000256" key="1">
    <source>
        <dbReference type="SAM" id="SignalP"/>
    </source>
</evidence>
<dbReference type="InterPro" id="IPR015168">
    <property type="entry name" value="SsuA/THI5"/>
</dbReference>
<feature type="signal peptide" evidence="1">
    <location>
        <begin position="1"/>
        <end position="21"/>
    </location>
</feature>
<reference evidence="3 4" key="1">
    <citation type="submission" date="2019-07" db="EMBL/GenBank/DDBJ databases">
        <title>The pathways for chlorine oxyanion respiration interact through the shared metabolite chlorate.</title>
        <authorList>
            <person name="Barnum T.P."/>
            <person name="Cheng Y."/>
            <person name="Hill K.A."/>
            <person name="Lucas L.N."/>
            <person name="Carlson H.K."/>
            <person name="Coates J.D."/>
        </authorList>
    </citation>
    <scope>NUCLEOTIDE SEQUENCE [LARGE SCALE GENOMIC DNA]</scope>
    <source>
        <strain evidence="3">BK-3</strain>
    </source>
</reference>
<keyword evidence="1" id="KW-0732">Signal</keyword>
<name>A0A558D6M3_9GAMM</name>